<proteinExistence type="predicted"/>
<protein>
    <submittedName>
        <fullName evidence="2">Uncharacterized protein</fullName>
    </submittedName>
</protein>
<gene>
    <name evidence="2" type="ORF">L6654_24185</name>
</gene>
<reference evidence="2" key="1">
    <citation type="submission" date="2022-01" db="EMBL/GenBank/DDBJ databases">
        <title>Genome sequnece data of strain Bradyrhizobium sp. nov.</title>
        <authorList>
            <person name="Zhang J."/>
        </authorList>
    </citation>
    <scope>NUCLEOTIDE SEQUENCE</scope>
    <source>
        <strain evidence="2">WYCCWR 13023</strain>
    </source>
</reference>
<evidence type="ECO:0000256" key="1">
    <source>
        <dbReference type="SAM" id="Coils"/>
    </source>
</evidence>
<dbReference type="RefSeq" id="WP_237891196.1">
    <property type="nucleotide sequence ID" value="NZ_JAKLTY010000016.1"/>
</dbReference>
<feature type="coiled-coil region" evidence="1">
    <location>
        <begin position="35"/>
        <end position="62"/>
    </location>
</feature>
<accession>A0A9X1RDY6</accession>
<organism evidence="2 3">
    <name type="scientific">Bradyrhizobium zhengyangense</name>
    <dbReference type="NCBI Taxonomy" id="2911009"/>
    <lineage>
        <taxon>Bacteria</taxon>
        <taxon>Pseudomonadati</taxon>
        <taxon>Pseudomonadota</taxon>
        <taxon>Alphaproteobacteria</taxon>
        <taxon>Hyphomicrobiales</taxon>
        <taxon>Nitrobacteraceae</taxon>
        <taxon>Bradyrhizobium</taxon>
    </lineage>
</organism>
<dbReference type="Proteomes" id="UP001139054">
    <property type="component" value="Unassembled WGS sequence"/>
</dbReference>
<dbReference type="AlphaFoldDB" id="A0A9X1RDY6"/>
<evidence type="ECO:0000313" key="2">
    <source>
        <dbReference type="EMBL" id="MCG2629727.1"/>
    </source>
</evidence>
<comment type="caution">
    <text evidence="2">The sequence shown here is derived from an EMBL/GenBank/DDBJ whole genome shotgun (WGS) entry which is preliminary data.</text>
</comment>
<dbReference type="EMBL" id="JAKLTY010000016">
    <property type="protein sequence ID" value="MCG2629727.1"/>
    <property type="molecule type" value="Genomic_DNA"/>
</dbReference>
<keyword evidence="1" id="KW-0175">Coiled coil</keyword>
<name>A0A9X1RDY6_9BRAD</name>
<sequence length="97" mass="10674">MFSPFNNTGTKLRTDVSETEIATLNEVQRATYFALVEAGLAAEALEDENRAIQIELNEALHAWDKKVLASARTPSPISHLDAVRAAIRAHENTILKS</sequence>
<evidence type="ECO:0000313" key="3">
    <source>
        <dbReference type="Proteomes" id="UP001139054"/>
    </source>
</evidence>